<dbReference type="GO" id="GO:0005886">
    <property type="term" value="C:plasma membrane"/>
    <property type="evidence" value="ECO:0007669"/>
    <property type="project" value="UniProtKB-SubCell"/>
</dbReference>
<name>A0A9P4NJK4_9PEZI</name>
<keyword evidence="3" id="KW-0336">GPI-anchor</keyword>
<dbReference type="PANTHER" id="PTHR34992:SF10">
    <property type="entry name" value="COPPER ACQUISITION FACTOR BIM1-LIKE DOMAIN-CONTAINING PROTEIN"/>
    <property type="match status" value="1"/>
</dbReference>
<gene>
    <name evidence="10" type="ORF">EJ08DRAFT_596045</name>
</gene>
<comment type="caution">
    <text evidence="10">The sequence shown here is derived from an EMBL/GenBank/DDBJ whole genome shotgun (WGS) entry which is preliminary data.</text>
</comment>
<protein>
    <recommendedName>
        <fullName evidence="9">Copper acquisition factor BIM1-like domain-containing protein</fullName>
    </recommendedName>
</protein>
<dbReference type="OrthoDB" id="5329488at2759"/>
<dbReference type="AlphaFoldDB" id="A0A9P4NJK4"/>
<dbReference type="GO" id="GO:0098552">
    <property type="term" value="C:side of membrane"/>
    <property type="evidence" value="ECO:0007669"/>
    <property type="project" value="UniProtKB-KW"/>
</dbReference>
<keyword evidence="5" id="KW-0472">Membrane</keyword>
<dbReference type="InterPro" id="IPR046530">
    <property type="entry name" value="BIM1-like_dom"/>
</dbReference>
<keyword evidence="4 8" id="KW-0732">Signal</keyword>
<sequence>MIRLSLLLAVAACWNFVASHLVITYPGWRGNNLLTTGRTNEDTIPPDNLGVRYNKTSDELEYPYGMQWIYPCGGLATAANRTKWPVTGGALSFQPGWFNGHQTAFVYVNIGLGTTPLNYSHPMVPVMQLTGPSNSMYPGTFCLPQVPLPGNITYNVGDNATIQIIETAVHGAALYSCVDITFADAKDVAKVDGSNCFNSTGKDGRGGPMGMNFVYTATGLTAGAASLPVSWTTMLTVLGAFVFAALL</sequence>
<feature type="chain" id="PRO_5040338088" description="Copper acquisition factor BIM1-like domain-containing protein" evidence="8">
    <location>
        <begin position="20"/>
        <end position="247"/>
    </location>
</feature>
<evidence type="ECO:0000256" key="5">
    <source>
        <dbReference type="ARBA" id="ARBA00023136"/>
    </source>
</evidence>
<evidence type="ECO:0000256" key="1">
    <source>
        <dbReference type="ARBA" id="ARBA00004609"/>
    </source>
</evidence>
<organism evidence="10 11">
    <name type="scientific">Tothia fuscella</name>
    <dbReference type="NCBI Taxonomy" id="1048955"/>
    <lineage>
        <taxon>Eukaryota</taxon>
        <taxon>Fungi</taxon>
        <taxon>Dikarya</taxon>
        <taxon>Ascomycota</taxon>
        <taxon>Pezizomycotina</taxon>
        <taxon>Dothideomycetes</taxon>
        <taxon>Pleosporomycetidae</taxon>
        <taxon>Venturiales</taxon>
        <taxon>Cylindrosympodiaceae</taxon>
        <taxon>Tothia</taxon>
    </lineage>
</organism>
<evidence type="ECO:0000256" key="6">
    <source>
        <dbReference type="ARBA" id="ARBA00023180"/>
    </source>
</evidence>
<keyword evidence="6" id="KW-0325">Glycoprotein</keyword>
<evidence type="ECO:0000256" key="7">
    <source>
        <dbReference type="ARBA" id="ARBA00023288"/>
    </source>
</evidence>
<keyword evidence="11" id="KW-1185">Reference proteome</keyword>
<feature type="domain" description="Copper acquisition factor BIM1-like" evidence="9">
    <location>
        <begin position="19"/>
        <end position="201"/>
    </location>
</feature>
<evidence type="ECO:0000259" key="9">
    <source>
        <dbReference type="Pfam" id="PF20238"/>
    </source>
</evidence>
<dbReference type="CDD" id="cd21176">
    <property type="entry name" value="LPMO_auxiliary-like"/>
    <property type="match status" value="1"/>
</dbReference>
<accession>A0A9P4NJK4</accession>
<dbReference type="PANTHER" id="PTHR34992">
    <property type="entry name" value="HYPHAL ANASTAMOSIS-7 PROTEIN"/>
    <property type="match status" value="1"/>
</dbReference>
<proteinExistence type="predicted"/>
<dbReference type="EMBL" id="MU007081">
    <property type="protein sequence ID" value="KAF2423480.1"/>
    <property type="molecule type" value="Genomic_DNA"/>
</dbReference>
<keyword evidence="7" id="KW-0449">Lipoprotein</keyword>
<dbReference type="Pfam" id="PF20238">
    <property type="entry name" value="BIM1-like_dom"/>
    <property type="match status" value="1"/>
</dbReference>
<evidence type="ECO:0000313" key="10">
    <source>
        <dbReference type="EMBL" id="KAF2423480.1"/>
    </source>
</evidence>
<evidence type="ECO:0000256" key="3">
    <source>
        <dbReference type="ARBA" id="ARBA00022622"/>
    </source>
</evidence>
<feature type="signal peptide" evidence="8">
    <location>
        <begin position="1"/>
        <end position="19"/>
    </location>
</feature>
<reference evidence="10" key="1">
    <citation type="journal article" date="2020" name="Stud. Mycol.">
        <title>101 Dothideomycetes genomes: a test case for predicting lifestyles and emergence of pathogens.</title>
        <authorList>
            <person name="Haridas S."/>
            <person name="Albert R."/>
            <person name="Binder M."/>
            <person name="Bloem J."/>
            <person name="Labutti K."/>
            <person name="Salamov A."/>
            <person name="Andreopoulos B."/>
            <person name="Baker S."/>
            <person name="Barry K."/>
            <person name="Bills G."/>
            <person name="Bluhm B."/>
            <person name="Cannon C."/>
            <person name="Castanera R."/>
            <person name="Culley D."/>
            <person name="Daum C."/>
            <person name="Ezra D."/>
            <person name="Gonzalez J."/>
            <person name="Henrissat B."/>
            <person name="Kuo A."/>
            <person name="Liang C."/>
            <person name="Lipzen A."/>
            <person name="Lutzoni F."/>
            <person name="Magnuson J."/>
            <person name="Mondo S."/>
            <person name="Nolan M."/>
            <person name="Ohm R."/>
            <person name="Pangilinan J."/>
            <person name="Park H.-J."/>
            <person name="Ramirez L."/>
            <person name="Alfaro M."/>
            <person name="Sun H."/>
            <person name="Tritt A."/>
            <person name="Yoshinaga Y."/>
            <person name="Zwiers L.-H."/>
            <person name="Turgeon B."/>
            <person name="Goodwin S."/>
            <person name="Spatafora J."/>
            <person name="Crous P."/>
            <person name="Grigoriev I."/>
        </authorList>
    </citation>
    <scope>NUCLEOTIDE SEQUENCE</scope>
    <source>
        <strain evidence="10">CBS 130266</strain>
    </source>
</reference>
<evidence type="ECO:0000313" key="11">
    <source>
        <dbReference type="Proteomes" id="UP000800235"/>
    </source>
</evidence>
<dbReference type="InterPro" id="IPR046936">
    <property type="entry name" value="BIM1-like"/>
</dbReference>
<keyword evidence="2" id="KW-1003">Cell membrane</keyword>
<dbReference type="Proteomes" id="UP000800235">
    <property type="component" value="Unassembled WGS sequence"/>
</dbReference>
<evidence type="ECO:0000256" key="8">
    <source>
        <dbReference type="SAM" id="SignalP"/>
    </source>
</evidence>
<evidence type="ECO:0000256" key="2">
    <source>
        <dbReference type="ARBA" id="ARBA00022475"/>
    </source>
</evidence>
<comment type="subcellular location">
    <subcellularLocation>
        <location evidence="1">Cell membrane</location>
        <topology evidence="1">Lipid-anchor</topology>
        <topology evidence="1">GPI-anchor</topology>
    </subcellularLocation>
</comment>
<evidence type="ECO:0000256" key="4">
    <source>
        <dbReference type="ARBA" id="ARBA00022729"/>
    </source>
</evidence>